<protein>
    <submittedName>
        <fullName evidence="2">Uncharacterized protein</fullName>
    </submittedName>
</protein>
<keyword evidence="1" id="KW-1133">Transmembrane helix</keyword>
<keyword evidence="1" id="KW-0812">Transmembrane</keyword>
<gene>
    <name evidence="2" type="ORF">EDD18DRAFT_82238</name>
</gene>
<accession>A0AA39UQG5</accession>
<comment type="caution">
    <text evidence="2">The sequence shown here is derived from an EMBL/GenBank/DDBJ whole genome shotgun (WGS) entry which is preliminary data.</text>
</comment>
<dbReference type="AlphaFoldDB" id="A0AA39UQG5"/>
<evidence type="ECO:0000256" key="1">
    <source>
        <dbReference type="SAM" id="Phobius"/>
    </source>
</evidence>
<evidence type="ECO:0000313" key="2">
    <source>
        <dbReference type="EMBL" id="KAK0498268.1"/>
    </source>
</evidence>
<organism evidence="2 3">
    <name type="scientific">Armillaria luteobubalina</name>
    <dbReference type="NCBI Taxonomy" id="153913"/>
    <lineage>
        <taxon>Eukaryota</taxon>
        <taxon>Fungi</taxon>
        <taxon>Dikarya</taxon>
        <taxon>Basidiomycota</taxon>
        <taxon>Agaricomycotina</taxon>
        <taxon>Agaricomycetes</taxon>
        <taxon>Agaricomycetidae</taxon>
        <taxon>Agaricales</taxon>
        <taxon>Marasmiineae</taxon>
        <taxon>Physalacriaceae</taxon>
        <taxon>Armillaria</taxon>
    </lineage>
</organism>
<name>A0AA39UQG5_9AGAR</name>
<feature type="transmembrane region" description="Helical" evidence="1">
    <location>
        <begin position="153"/>
        <end position="170"/>
    </location>
</feature>
<dbReference type="Proteomes" id="UP001175228">
    <property type="component" value="Unassembled WGS sequence"/>
</dbReference>
<proteinExistence type="predicted"/>
<keyword evidence="1" id="KW-0472">Membrane</keyword>
<evidence type="ECO:0000313" key="3">
    <source>
        <dbReference type="Proteomes" id="UP001175228"/>
    </source>
</evidence>
<sequence length="172" mass="19636">MLFCVYTKQTGGLLNTATASDIEAQPPLKTREDDCQFSHPRSFLSLFSIMPPIRTRNRLFPSAHSVLRQTDSLSANATIYYQHIPLPSFVFRYEPYGHAYFNRNHPLMIATHDGDIDWDGCVYFTVALPKKEEVALDRALQEPLPPRGWIRRLSVLVILFLSLVVCTSFVCD</sequence>
<keyword evidence="3" id="KW-1185">Reference proteome</keyword>
<dbReference type="EMBL" id="JAUEPU010000011">
    <property type="protein sequence ID" value="KAK0498268.1"/>
    <property type="molecule type" value="Genomic_DNA"/>
</dbReference>
<reference evidence="2" key="1">
    <citation type="submission" date="2023-06" db="EMBL/GenBank/DDBJ databases">
        <authorList>
            <consortium name="Lawrence Berkeley National Laboratory"/>
            <person name="Ahrendt S."/>
            <person name="Sahu N."/>
            <person name="Indic B."/>
            <person name="Wong-Bajracharya J."/>
            <person name="Merenyi Z."/>
            <person name="Ke H.-M."/>
            <person name="Monk M."/>
            <person name="Kocsube S."/>
            <person name="Drula E."/>
            <person name="Lipzen A."/>
            <person name="Balint B."/>
            <person name="Henrissat B."/>
            <person name="Andreopoulos B."/>
            <person name="Martin F.M."/>
            <person name="Harder C.B."/>
            <person name="Rigling D."/>
            <person name="Ford K.L."/>
            <person name="Foster G.D."/>
            <person name="Pangilinan J."/>
            <person name="Papanicolaou A."/>
            <person name="Barry K."/>
            <person name="LaButti K."/>
            <person name="Viragh M."/>
            <person name="Koriabine M."/>
            <person name="Yan M."/>
            <person name="Riley R."/>
            <person name="Champramary S."/>
            <person name="Plett K.L."/>
            <person name="Tsai I.J."/>
            <person name="Slot J."/>
            <person name="Sipos G."/>
            <person name="Plett J."/>
            <person name="Nagy L.G."/>
            <person name="Grigoriev I.V."/>
        </authorList>
    </citation>
    <scope>NUCLEOTIDE SEQUENCE</scope>
    <source>
        <strain evidence="2">HWK02</strain>
    </source>
</reference>